<dbReference type="SUPFAM" id="SSF53933">
    <property type="entry name" value="Microbial ribonucleases"/>
    <property type="match status" value="1"/>
</dbReference>
<keyword evidence="2" id="KW-0378">Hydrolase</keyword>
<comment type="caution">
    <text evidence="5">The sequence shown here is derived from an EMBL/GenBank/DDBJ whole genome shotgun (WGS) entry which is preliminary data.</text>
</comment>
<dbReference type="AlphaFoldDB" id="A0A3D9ULS4"/>
<proteinExistence type="predicted"/>
<keyword evidence="6" id="KW-1185">Reference proteome</keyword>
<keyword evidence="4" id="KW-0812">Transmembrane</keyword>
<keyword evidence="4" id="KW-1133">Transmembrane helix</keyword>
<evidence type="ECO:0000256" key="2">
    <source>
        <dbReference type="ARBA" id="ARBA00022801"/>
    </source>
</evidence>
<evidence type="ECO:0000256" key="4">
    <source>
        <dbReference type="SAM" id="Phobius"/>
    </source>
</evidence>
<keyword evidence="4" id="KW-0472">Membrane</keyword>
<evidence type="ECO:0000313" key="6">
    <source>
        <dbReference type="Proteomes" id="UP000256253"/>
    </source>
</evidence>
<dbReference type="InterPro" id="IPR000026">
    <property type="entry name" value="N1-like"/>
</dbReference>
<dbReference type="GO" id="GO:0003723">
    <property type="term" value="F:RNA binding"/>
    <property type="evidence" value="ECO:0007669"/>
    <property type="project" value="InterPro"/>
</dbReference>
<organism evidence="5 6">
    <name type="scientific">Calidifontibacter indicus</name>
    <dbReference type="NCBI Taxonomy" id="419650"/>
    <lineage>
        <taxon>Bacteria</taxon>
        <taxon>Bacillati</taxon>
        <taxon>Actinomycetota</taxon>
        <taxon>Actinomycetes</taxon>
        <taxon>Micrococcales</taxon>
        <taxon>Dermacoccaceae</taxon>
        <taxon>Calidifontibacter</taxon>
    </lineage>
</organism>
<dbReference type="Gene3D" id="3.10.450.30">
    <property type="entry name" value="Microbial ribonucleases"/>
    <property type="match status" value="1"/>
</dbReference>
<reference evidence="5 6" key="1">
    <citation type="submission" date="2018-08" db="EMBL/GenBank/DDBJ databases">
        <title>Sequencing the genomes of 1000 actinobacteria strains.</title>
        <authorList>
            <person name="Klenk H.-P."/>
        </authorList>
    </citation>
    <scope>NUCLEOTIDE SEQUENCE [LARGE SCALE GENOMIC DNA]</scope>
    <source>
        <strain evidence="5 6">DSM 22967</strain>
    </source>
</reference>
<evidence type="ECO:0000256" key="1">
    <source>
        <dbReference type="ARBA" id="ARBA00022722"/>
    </source>
</evidence>
<dbReference type="InterPro" id="IPR016191">
    <property type="entry name" value="Ribonuclease/ribotoxin"/>
</dbReference>
<dbReference type="EMBL" id="QTUA01000001">
    <property type="protein sequence ID" value="REF30392.1"/>
    <property type="molecule type" value="Genomic_DNA"/>
</dbReference>
<dbReference type="GO" id="GO:0016787">
    <property type="term" value="F:hydrolase activity"/>
    <property type="evidence" value="ECO:0007669"/>
    <property type="project" value="UniProtKB-KW"/>
</dbReference>
<dbReference type="Pfam" id="PF00545">
    <property type="entry name" value="Ribonuclease"/>
    <property type="match status" value="1"/>
</dbReference>
<evidence type="ECO:0000313" key="5">
    <source>
        <dbReference type="EMBL" id="REF30392.1"/>
    </source>
</evidence>
<dbReference type="GO" id="GO:0004521">
    <property type="term" value="F:RNA endonuclease activity"/>
    <property type="evidence" value="ECO:0007669"/>
    <property type="project" value="InterPro"/>
</dbReference>
<sequence>MRDLLGGTKRKASFVGTHFMAICLGLLVLALALTMLTNCGGSGDGTAASTTRSYERTTATTESGSSTAYRSSAASTSGNSDTSGTKADGLRTVDYADLPKQAKDTIALIDAGGPFPYPRDDGKTFGNFEGLLPKQKRGYYREYTVPTPGADTRGARRIIRGQDGTMYYTSDHYVSFRRIQR</sequence>
<dbReference type="RefSeq" id="WP_245950069.1">
    <property type="nucleotide sequence ID" value="NZ_QTUA01000001.1"/>
</dbReference>
<name>A0A3D9ULS4_9MICO</name>
<evidence type="ECO:0000256" key="3">
    <source>
        <dbReference type="SAM" id="MobiDB-lite"/>
    </source>
</evidence>
<gene>
    <name evidence="5" type="ORF">DFJ65_1398</name>
</gene>
<feature type="transmembrane region" description="Helical" evidence="4">
    <location>
        <begin position="12"/>
        <end position="36"/>
    </location>
</feature>
<dbReference type="Proteomes" id="UP000256253">
    <property type="component" value="Unassembled WGS sequence"/>
</dbReference>
<feature type="compositionally biased region" description="Low complexity" evidence="3">
    <location>
        <begin position="45"/>
        <end position="77"/>
    </location>
</feature>
<accession>A0A3D9ULS4</accession>
<keyword evidence="1" id="KW-0540">Nuclease</keyword>
<protein>
    <submittedName>
        <fullName evidence="5">Ribonuclease T1</fullName>
    </submittedName>
</protein>
<feature type="region of interest" description="Disordered" evidence="3">
    <location>
        <begin position="43"/>
        <end position="88"/>
    </location>
</feature>